<feature type="compositionally biased region" description="Acidic residues" evidence="1">
    <location>
        <begin position="115"/>
        <end position="125"/>
    </location>
</feature>
<dbReference type="Proteomes" id="UP000662111">
    <property type="component" value="Unassembled WGS sequence"/>
</dbReference>
<keyword evidence="3" id="KW-1185">Reference proteome</keyword>
<feature type="region of interest" description="Disordered" evidence="1">
    <location>
        <begin position="91"/>
        <end position="138"/>
    </location>
</feature>
<protein>
    <recommendedName>
        <fullName evidence="4">DUF4439 domain-containing protein</fullName>
    </recommendedName>
</protein>
<name>A0ABQ2F4U1_9MICO</name>
<evidence type="ECO:0000313" key="3">
    <source>
        <dbReference type="Proteomes" id="UP000662111"/>
    </source>
</evidence>
<sequence>MVLTGCDDLQTDRVVSPTDGVEPDDPATWPADTTLLIAARQRIHGYRLGLRLVGDEEGTAAELEDLWRQQQERLELLITLGGVPLPDLLDDPAVTLPDSTGSTGSTGAAATTAAPDEDDGEDEEQDRPTASDLGRVLRDDRTEACRDLSTATPTNLLLLASLTAQHVASAAWLGSPVEWGPLPGPSGAAAVPVLAAARPAVFGLEVVAARSAPDSDERADYEAVLVPLRGLTRQLSTLAGQAAPVAPLGYDLPEPLETAEERRDLARRLVADLGPATLEAAQRVPGDLAQLTGVVRIVSEAATWGALLGGSRRAFPGMTLP</sequence>
<dbReference type="InterPro" id="IPR012347">
    <property type="entry name" value="Ferritin-like"/>
</dbReference>
<feature type="compositionally biased region" description="Low complexity" evidence="1">
    <location>
        <begin position="91"/>
        <end position="114"/>
    </location>
</feature>
<dbReference type="EMBL" id="BMLB01000002">
    <property type="protein sequence ID" value="GGK62036.1"/>
    <property type="molecule type" value="Genomic_DNA"/>
</dbReference>
<comment type="caution">
    <text evidence="2">The sequence shown here is derived from an EMBL/GenBank/DDBJ whole genome shotgun (WGS) entry which is preliminary data.</text>
</comment>
<evidence type="ECO:0000256" key="1">
    <source>
        <dbReference type="SAM" id="MobiDB-lite"/>
    </source>
</evidence>
<gene>
    <name evidence="2" type="ORF">GCM10011509_08060</name>
</gene>
<organism evidence="2 3">
    <name type="scientific">Ornithinimicrobium pekingense</name>
    <dbReference type="NCBI Taxonomy" id="384677"/>
    <lineage>
        <taxon>Bacteria</taxon>
        <taxon>Bacillati</taxon>
        <taxon>Actinomycetota</taxon>
        <taxon>Actinomycetes</taxon>
        <taxon>Micrococcales</taxon>
        <taxon>Ornithinimicrobiaceae</taxon>
        <taxon>Ornithinimicrobium</taxon>
    </lineage>
</organism>
<evidence type="ECO:0008006" key="4">
    <source>
        <dbReference type="Google" id="ProtNLM"/>
    </source>
</evidence>
<evidence type="ECO:0000313" key="2">
    <source>
        <dbReference type="EMBL" id="GGK62036.1"/>
    </source>
</evidence>
<proteinExistence type="predicted"/>
<dbReference type="Gene3D" id="1.20.1260.10">
    <property type="match status" value="1"/>
</dbReference>
<accession>A0ABQ2F4U1</accession>
<reference evidence="3" key="1">
    <citation type="journal article" date="2019" name="Int. J. Syst. Evol. Microbiol.">
        <title>The Global Catalogue of Microorganisms (GCM) 10K type strain sequencing project: providing services to taxonomists for standard genome sequencing and annotation.</title>
        <authorList>
            <consortium name="The Broad Institute Genomics Platform"/>
            <consortium name="The Broad Institute Genome Sequencing Center for Infectious Disease"/>
            <person name="Wu L."/>
            <person name="Ma J."/>
        </authorList>
    </citation>
    <scope>NUCLEOTIDE SEQUENCE [LARGE SCALE GENOMIC DNA]</scope>
    <source>
        <strain evidence="3">CGMCC 1.5362</strain>
    </source>
</reference>